<protein>
    <submittedName>
        <fullName evidence="1">Uncharacterized protein</fullName>
    </submittedName>
</protein>
<dbReference type="AlphaFoldDB" id="A0A9W9YCF4"/>
<evidence type="ECO:0000313" key="2">
    <source>
        <dbReference type="Proteomes" id="UP001163046"/>
    </source>
</evidence>
<reference evidence="1" key="1">
    <citation type="submission" date="2023-01" db="EMBL/GenBank/DDBJ databases">
        <title>Genome assembly of the deep-sea coral Lophelia pertusa.</title>
        <authorList>
            <person name="Herrera S."/>
            <person name="Cordes E."/>
        </authorList>
    </citation>
    <scope>NUCLEOTIDE SEQUENCE</scope>
    <source>
        <strain evidence="1">USNM1676648</strain>
        <tissue evidence="1">Polyp</tissue>
    </source>
</reference>
<keyword evidence="2" id="KW-1185">Reference proteome</keyword>
<accession>A0A9W9YCF4</accession>
<sequence length="83" mass="9247">MFSFYLDSEKIDRDHSKLLELRAFAKENSKSDTNATKGTVGTLKFTTSGEAYDYYGNLGDSSFSTGDVREANRTYLLSLDALT</sequence>
<evidence type="ECO:0000313" key="1">
    <source>
        <dbReference type="EMBL" id="KAJ7333680.1"/>
    </source>
</evidence>
<dbReference type="EMBL" id="MU827785">
    <property type="protein sequence ID" value="KAJ7333680.1"/>
    <property type="molecule type" value="Genomic_DNA"/>
</dbReference>
<dbReference type="Proteomes" id="UP001163046">
    <property type="component" value="Unassembled WGS sequence"/>
</dbReference>
<organism evidence="1 2">
    <name type="scientific">Desmophyllum pertusum</name>
    <dbReference type="NCBI Taxonomy" id="174260"/>
    <lineage>
        <taxon>Eukaryota</taxon>
        <taxon>Metazoa</taxon>
        <taxon>Cnidaria</taxon>
        <taxon>Anthozoa</taxon>
        <taxon>Hexacorallia</taxon>
        <taxon>Scleractinia</taxon>
        <taxon>Caryophylliina</taxon>
        <taxon>Caryophylliidae</taxon>
        <taxon>Desmophyllum</taxon>
    </lineage>
</organism>
<gene>
    <name evidence="1" type="ORF">OS493_015762</name>
</gene>
<comment type="caution">
    <text evidence="1">The sequence shown here is derived from an EMBL/GenBank/DDBJ whole genome shotgun (WGS) entry which is preliminary data.</text>
</comment>
<proteinExistence type="predicted"/>
<name>A0A9W9YCF4_9CNID</name>